<sequence length="69" mass="7783">MGLVDPELLERYTILKQLLFGILLVCIICSLAMDLLINGVNRTLFRIRIENGFTQCSEGDTFAKVIFSC</sequence>
<reference evidence="2 3" key="1">
    <citation type="journal article" date="2011" name="Biochem. Biophys. Res. Commun.">
        <title>Increased number of Arginine-based salt bridges contributes to the thermotolerance of thermotolerant acetic acid bacteria, Acetobacter tropicalis SKU1100.</title>
        <authorList>
            <person name="Matsutani M."/>
            <person name="Hirakawa H."/>
            <person name="Nishikura M."/>
            <person name="Soemphol W."/>
            <person name="Ali I.A.I."/>
            <person name="Yakushi T."/>
            <person name="Matsushita K."/>
        </authorList>
    </citation>
    <scope>NUCLEOTIDE SEQUENCE [LARGE SCALE GENOMIC DNA]</scope>
    <source>
        <strain evidence="2 3">NBRC 101654</strain>
    </source>
</reference>
<evidence type="ECO:0000313" key="2">
    <source>
        <dbReference type="EMBL" id="GAA10389.1"/>
    </source>
</evidence>
<comment type="caution">
    <text evidence="2">The sequence shown here is derived from an EMBL/GenBank/DDBJ whole genome shotgun (WGS) entry which is preliminary data.</text>
</comment>
<evidence type="ECO:0000256" key="1">
    <source>
        <dbReference type="SAM" id="Phobius"/>
    </source>
</evidence>
<dbReference type="Proteomes" id="UP000004319">
    <property type="component" value="Unassembled WGS sequence"/>
</dbReference>
<keyword evidence="1" id="KW-1133">Transmembrane helix</keyword>
<accession>F7VJ44</accession>
<evidence type="ECO:0000313" key="3">
    <source>
        <dbReference type="Proteomes" id="UP000004319"/>
    </source>
</evidence>
<name>F7VJ44_9PROT</name>
<dbReference type="EMBL" id="BABS01000241">
    <property type="protein sequence ID" value="GAA10389.1"/>
    <property type="molecule type" value="Genomic_DNA"/>
</dbReference>
<protein>
    <submittedName>
        <fullName evidence="2">Uncharacterized protein</fullName>
    </submittedName>
</protein>
<keyword evidence="1" id="KW-0472">Membrane</keyword>
<organism evidence="2 3">
    <name type="scientific">Acetobacter tropicalis NBRC 101654</name>
    <dbReference type="NCBI Taxonomy" id="749388"/>
    <lineage>
        <taxon>Bacteria</taxon>
        <taxon>Pseudomonadati</taxon>
        <taxon>Pseudomonadota</taxon>
        <taxon>Alphaproteobacteria</taxon>
        <taxon>Acetobacterales</taxon>
        <taxon>Acetobacteraceae</taxon>
        <taxon>Acetobacter</taxon>
    </lineage>
</organism>
<keyword evidence="1" id="KW-0812">Transmembrane</keyword>
<feature type="transmembrane region" description="Helical" evidence="1">
    <location>
        <begin position="18"/>
        <end position="37"/>
    </location>
</feature>
<dbReference type="AlphaFoldDB" id="F7VJ44"/>
<gene>
    <name evidence="2" type="ORF">ATPR_3393</name>
</gene>
<proteinExistence type="predicted"/>